<feature type="region of interest" description="Disordered" evidence="1">
    <location>
        <begin position="66"/>
        <end position="228"/>
    </location>
</feature>
<dbReference type="Proteomes" id="UP000694420">
    <property type="component" value="Unplaced"/>
</dbReference>
<protein>
    <submittedName>
        <fullName evidence="2">Uncharacterized protein</fullName>
    </submittedName>
</protein>
<reference evidence="2" key="2">
    <citation type="submission" date="2025-09" db="UniProtKB">
        <authorList>
            <consortium name="Ensembl"/>
        </authorList>
    </citation>
    <scope>IDENTIFICATION</scope>
</reference>
<dbReference type="AlphaFoldDB" id="A0A8C6ZB11"/>
<dbReference type="Ensembl" id="ENSNPET00000010822.1">
    <property type="protein sequence ID" value="ENSNPEP00000010547.1"/>
    <property type="gene ID" value="ENSNPEG00000007927.1"/>
</dbReference>
<organism evidence="2 3">
    <name type="scientific">Nothoprocta perdicaria</name>
    <name type="common">Chilean tinamou</name>
    <name type="synonym">Crypturus perdicarius</name>
    <dbReference type="NCBI Taxonomy" id="30464"/>
    <lineage>
        <taxon>Eukaryota</taxon>
        <taxon>Metazoa</taxon>
        <taxon>Chordata</taxon>
        <taxon>Craniata</taxon>
        <taxon>Vertebrata</taxon>
        <taxon>Euteleostomi</taxon>
        <taxon>Archelosauria</taxon>
        <taxon>Archosauria</taxon>
        <taxon>Dinosauria</taxon>
        <taxon>Saurischia</taxon>
        <taxon>Theropoda</taxon>
        <taxon>Coelurosauria</taxon>
        <taxon>Aves</taxon>
        <taxon>Palaeognathae</taxon>
        <taxon>Tinamiformes</taxon>
        <taxon>Tinamidae</taxon>
        <taxon>Nothoprocta</taxon>
    </lineage>
</organism>
<feature type="compositionally biased region" description="Polar residues" evidence="1">
    <location>
        <begin position="167"/>
        <end position="180"/>
    </location>
</feature>
<dbReference type="Gene3D" id="3.90.550.10">
    <property type="entry name" value="Spore Coat Polysaccharide Biosynthesis Protein SpsA, Chain A"/>
    <property type="match status" value="1"/>
</dbReference>
<feature type="compositionally biased region" description="Low complexity" evidence="1">
    <location>
        <begin position="97"/>
        <end position="107"/>
    </location>
</feature>
<accession>A0A8C6ZB11</accession>
<keyword evidence="3" id="KW-1185">Reference proteome</keyword>
<evidence type="ECO:0000313" key="2">
    <source>
        <dbReference type="Ensembl" id="ENSNPEP00000010547.1"/>
    </source>
</evidence>
<proteinExistence type="predicted"/>
<sequence>MGPHDLGHGSEVQMGWDGMGWDGRIQLHSREEGAPRGPRYPTRAHVAPSFMLVTLSNINIASAPASPMGLTTGTARQAPAPRGSPRSRGSPRPPAAPRDGPVDVPVAIPDGEPQLPPEETQGDESSHPAVPWAALKRRGGWGEGDGDHGCRPLPTMPPSNPHAAPATRQTQPGTGSLGNSTERHPEQPSKDMPAGTLVASSSQRAAPTGGPWHVSAAQGTLRSSPRGLGTHRVLAVDVTLAPRDPRAPGQFGNAVAVPAEKQEEAKSRWKEGNFNVYLSDLIPVDRAIADTRPAG</sequence>
<name>A0A8C6ZB11_NOTPE</name>
<evidence type="ECO:0000313" key="3">
    <source>
        <dbReference type="Proteomes" id="UP000694420"/>
    </source>
</evidence>
<reference evidence="2" key="1">
    <citation type="submission" date="2025-08" db="UniProtKB">
        <authorList>
            <consortium name="Ensembl"/>
        </authorList>
    </citation>
    <scope>IDENTIFICATION</scope>
</reference>
<evidence type="ECO:0000256" key="1">
    <source>
        <dbReference type="SAM" id="MobiDB-lite"/>
    </source>
</evidence>
<dbReference type="InterPro" id="IPR029044">
    <property type="entry name" value="Nucleotide-diphossugar_trans"/>
</dbReference>
<feature type="compositionally biased region" description="Low complexity" evidence="1">
    <location>
        <begin position="78"/>
        <end position="90"/>
    </location>
</feature>